<evidence type="ECO:0000313" key="4">
    <source>
        <dbReference type="EMBL" id="MFD0788820.1"/>
    </source>
</evidence>
<dbReference type="Pfam" id="PF01370">
    <property type="entry name" value="Epimerase"/>
    <property type="match status" value="1"/>
</dbReference>
<protein>
    <submittedName>
        <fullName evidence="4">TIGR01777 family oxidoreductase</fullName>
    </submittedName>
</protein>
<organism evidence="4 5">
    <name type="scientific">Microbacterium insulae</name>
    <dbReference type="NCBI Taxonomy" id="483014"/>
    <lineage>
        <taxon>Bacteria</taxon>
        <taxon>Bacillati</taxon>
        <taxon>Actinomycetota</taxon>
        <taxon>Actinomycetes</taxon>
        <taxon>Micrococcales</taxon>
        <taxon>Microbacteriaceae</taxon>
        <taxon>Microbacterium</taxon>
    </lineage>
</organism>
<proteinExistence type="inferred from homology"/>
<dbReference type="NCBIfam" id="TIGR01777">
    <property type="entry name" value="yfcH"/>
    <property type="match status" value="1"/>
</dbReference>
<dbReference type="RefSeq" id="WP_204979756.1">
    <property type="nucleotide sequence ID" value="NZ_JBHTII010000001.1"/>
</dbReference>
<name>A0ABW3AD83_9MICO</name>
<keyword evidence="5" id="KW-1185">Reference proteome</keyword>
<gene>
    <name evidence="4" type="ORF">ACFQ0P_00305</name>
</gene>
<dbReference type="Gene3D" id="3.40.50.720">
    <property type="entry name" value="NAD(P)-binding Rossmann-like Domain"/>
    <property type="match status" value="1"/>
</dbReference>
<evidence type="ECO:0000256" key="1">
    <source>
        <dbReference type="ARBA" id="ARBA00009353"/>
    </source>
</evidence>
<dbReference type="Pfam" id="PF08338">
    <property type="entry name" value="DUF1731"/>
    <property type="match status" value="1"/>
</dbReference>
<dbReference type="SUPFAM" id="SSF51735">
    <property type="entry name" value="NAD(P)-binding Rossmann-fold domains"/>
    <property type="match status" value="1"/>
</dbReference>
<dbReference type="InterPro" id="IPR001509">
    <property type="entry name" value="Epimerase_deHydtase"/>
</dbReference>
<dbReference type="InterPro" id="IPR036291">
    <property type="entry name" value="NAD(P)-bd_dom_sf"/>
</dbReference>
<feature type="domain" description="DUF1731" evidence="3">
    <location>
        <begin position="255"/>
        <end position="302"/>
    </location>
</feature>
<dbReference type="InterPro" id="IPR013549">
    <property type="entry name" value="DUF1731"/>
</dbReference>
<dbReference type="PANTHER" id="PTHR11092">
    <property type="entry name" value="SUGAR NUCLEOTIDE EPIMERASE RELATED"/>
    <property type="match status" value="1"/>
</dbReference>
<dbReference type="InterPro" id="IPR010099">
    <property type="entry name" value="SDR39U1"/>
</dbReference>
<dbReference type="EMBL" id="JBHTII010000001">
    <property type="protein sequence ID" value="MFD0788820.1"/>
    <property type="molecule type" value="Genomic_DNA"/>
</dbReference>
<evidence type="ECO:0000259" key="2">
    <source>
        <dbReference type="Pfam" id="PF01370"/>
    </source>
</evidence>
<dbReference type="Proteomes" id="UP001597055">
    <property type="component" value="Unassembled WGS sequence"/>
</dbReference>
<comment type="similarity">
    <text evidence="1">Belongs to the NAD(P)-dependent epimerase/dehydratase family. SDR39U1 subfamily.</text>
</comment>
<evidence type="ECO:0000259" key="3">
    <source>
        <dbReference type="Pfam" id="PF08338"/>
    </source>
</evidence>
<accession>A0ABW3AD83</accession>
<reference evidence="5" key="1">
    <citation type="journal article" date="2019" name="Int. J. Syst. Evol. Microbiol.">
        <title>The Global Catalogue of Microorganisms (GCM) 10K type strain sequencing project: providing services to taxonomists for standard genome sequencing and annotation.</title>
        <authorList>
            <consortium name="The Broad Institute Genomics Platform"/>
            <consortium name="The Broad Institute Genome Sequencing Center for Infectious Disease"/>
            <person name="Wu L."/>
            <person name="Ma J."/>
        </authorList>
    </citation>
    <scope>NUCLEOTIDE SEQUENCE [LARGE SCALE GENOMIC DNA]</scope>
    <source>
        <strain evidence="5">CCUG 54523</strain>
    </source>
</reference>
<comment type="caution">
    <text evidence="4">The sequence shown here is derived from an EMBL/GenBank/DDBJ whole genome shotgun (WGS) entry which is preliminary data.</text>
</comment>
<dbReference type="PANTHER" id="PTHR11092:SF0">
    <property type="entry name" value="EPIMERASE FAMILY PROTEIN SDR39U1"/>
    <property type="match status" value="1"/>
</dbReference>
<evidence type="ECO:0000313" key="5">
    <source>
        <dbReference type="Proteomes" id="UP001597055"/>
    </source>
</evidence>
<sequence length="308" mass="32400">MPDPARRESGRRVVVAGASGLIGSALVDDLRADGVEVTRLVRHEAQASDEVTWLVDDAPLNPDVLAGAEAVVGLNGASIGRFPWTAGYRHTLLWSRVTPTQALARAVRELGTDAPAFVSASAVGYYGSAPGAHLDETSPRGDSFLADVCGEWEAAAQTAGENARVSMLRTAPIIHERGVLKPLLLLTKLGVSGPIGRGTQVWPWISLDDEIRAIRHVIDAGITGPVNLTGPTRATANDLGFALARRLNRPFVLRAPVWAMKAALGSDAVEALLTTDADVAPRVLEESGFTFHHPTVEEAVAAAVPPAG</sequence>
<feature type="domain" description="NAD-dependent epimerase/dehydratase" evidence="2">
    <location>
        <begin position="13"/>
        <end position="220"/>
    </location>
</feature>